<feature type="region of interest" description="Disordered" evidence="1">
    <location>
        <begin position="452"/>
        <end position="483"/>
    </location>
</feature>
<sequence>MDFEELPTRSGPSSFELLITCNPPILQSLLAQVPTDTIFRLYQTSSFLRDFLSKSPTSWRYISWRLYQPTISNAAATANGATGQRQSSNYALDQILLNIINPFSTRLVSLELDNTAVSGATLTSTVLILRRDTLRHVSVRGCKNVSLKYHINPWLQMHALARESQPARGPTGFETLALESLYTYRCRHHRRRPYLPSSLSRKESDSEPTHELVSTCHKLGIWTDTAWCTTPGARCFRRRGYVKMRMPQGTREVWVVYDRLWRSRNWLGPVETLGSNSSTPPKKRRRDGRSWEFDEEGVNGEAIGVSREGKATPAHLRQTHKDFVEDIVCHNCSAEILERCEQCSVMMHCTGCRKTLCASCAFDRPYLRNKNAPEEERNKFWWAPGYAVSPCTMQDQDQPANGANGAQNADPNLMPNIKFRWCCTEPVFSGGGGITFGNTNSRETDKIRAAPLPIGKGWEDPEFGSERPAVEDESVQQGPGGRWPSIDSFFRTAEALSSDEPPSFSIPRVLCDECYSTEHWRLKCKACATSLCLKHDIGDRMKVRICGYRDVVAERQEYKSRQKALKLLATLVRHRKERLAAEKPAAQQDQARSRPDGSSTRRWVPPNPQLPSRSEGLYDGVERDDVEAPAIGLRQALRAHRTPLADLDPPHRPLSPASTSTGPLSRSTSPTPSAHSNPATPEPSLSALRPEDEPPALPIWQGCQAFFCPATRAPGDHRRRCPAIMKQCLECRINICGDCMSTLEPPCPCKGCMAPQTEEQVSSGEHAPLFFCPNCRWARMVSGKCKRRSQAFLIAQSSSRKMKKRRDRIRKPVEQRRLGGHGSLATTEEAIDGLVEFFTSLHPTTNPTPPHHAASVSGRPPNSTAQHPPGANRPAMQALLAPMQRPLGMNHGHHYHHHVVPPHLTEFQELEDMGVLARDLIRRIQRLRDQYRPGSLAAIALPDPRIPQNGGNAADEPGTAQAPPRTPGLARPDTVAIPPPPPQQNHNAVAGPVGPGHVGNNEEIDDRESGSDEDEDEEEEA</sequence>
<dbReference type="AlphaFoldDB" id="A0A0D2BP61"/>
<dbReference type="VEuPathDB" id="FungiDB:PV08_01290"/>
<organism evidence="2 3">
    <name type="scientific">Exophiala spinifera</name>
    <dbReference type="NCBI Taxonomy" id="91928"/>
    <lineage>
        <taxon>Eukaryota</taxon>
        <taxon>Fungi</taxon>
        <taxon>Dikarya</taxon>
        <taxon>Ascomycota</taxon>
        <taxon>Pezizomycotina</taxon>
        <taxon>Eurotiomycetes</taxon>
        <taxon>Chaetothyriomycetidae</taxon>
        <taxon>Chaetothyriales</taxon>
        <taxon>Herpotrichiellaceae</taxon>
        <taxon>Exophiala</taxon>
    </lineage>
</organism>
<dbReference type="Proteomes" id="UP000053328">
    <property type="component" value="Unassembled WGS sequence"/>
</dbReference>
<dbReference type="HOGENOM" id="CLU_005860_1_0_1"/>
<name>A0A0D2BP61_9EURO</name>
<dbReference type="GeneID" id="27328373"/>
<evidence type="ECO:0000313" key="2">
    <source>
        <dbReference type="EMBL" id="KIW20713.1"/>
    </source>
</evidence>
<reference evidence="2 3" key="1">
    <citation type="submission" date="2015-01" db="EMBL/GenBank/DDBJ databases">
        <title>The Genome Sequence of Exophiala spinifera CBS89968.</title>
        <authorList>
            <consortium name="The Broad Institute Genomics Platform"/>
            <person name="Cuomo C."/>
            <person name="de Hoog S."/>
            <person name="Gorbushina A."/>
            <person name="Stielow B."/>
            <person name="Teixiera M."/>
            <person name="Abouelleil A."/>
            <person name="Chapman S.B."/>
            <person name="Priest M."/>
            <person name="Young S.K."/>
            <person name="Wortman J."/>
            <person name="Nusbaum C."/>
            <person name="Birren B."/>
        </authorList>
    </citation>
    <scope>NUCLEOTIDE SEQUENCE [LARGE SCALE GENOMIC DNA]</scope>
    <source>
        <strain evidence="2 3">CBS 89968</strain>
    </source>
</reference>
<feature type="compositionally biased region" description="Polar residues" evidence="1">
    <location>
        <begin position="656"/>
        <end position="679"/>
    </location>
</feature>
<dbReference type="EMBL" id="KN847492">
    <property type="protein sequence ID" value="KIW20713.1"/>
    <property type="molecule type" value="Genomic_DNA"/>
</dbReference>
<accession>A0A0D2BP61</accession>
<evidence type="ECO:0000313" key="3">
    <source>
        <dbReference type="Proteomes" id="UP000053328"/>
    </source>
</evidence>
<dbReference type="RefSeq" id="XP_016240929.1">
    <property type="nucleotide sequence ID" value="XM_016375653.1"/>
</dbReference>
<proteinExistence type="predicted"/>
<feature type="region of interest" description="Disordered" evidence="1">
    <location>
        <begin position="938"/>
        <end position="1021"/>
    </location>
</feature>
<feature type="compositionally biased region" description="Acidic residues" evidence="1">
    <location>
        <begin position="1002"/>
        <end position="1021"/>
    </location>
</feature>
<feature type="region of interest" description="Disordered" evidence="1">
    <location>
        <begin position="643"/>
        <end position="693"/>
    </location>
</feature>
<feature type="region of interest" description="Disordered" evidence="1">
    <location>
        <begin position="579"/>
        <end position="618"/>
    </location>
</feature>
<evidence type="ECO:0000256" key="1">
    <source>
        <dbReference type="SAM" id="MobiDB-lite"/>
    </source>
</evidence>
<gene>
    <name evidence="2" type="ORF">PV08_01290</name>
</gene>
<keyword evidence="3" id="KW-1185">Reference proteome</keyword>
<dbReference type="STRING" id="91928.A0A0D2BP61"/>
<dbReference type="OrthoDB" id="3903581at2759"/>
<feature type="region of interest" description="Disordered" evidence="1">
    <location>
        <begin position="840"/>
        <end position="873"/>
    </location>
</feature>
<protein>
    <submittedName>
        <fullName evidence="2">Uncharacterized protein</fullName>
    </submittedName>
</protein>